<dbReference type="Pfam" id="PF08543">
    <property type="entry name" value="Phos_pyr_kin"/>
    <property type="match status" value="1"/>
</dbReference>
<evidence type="ECO:0000313" key="3">
    <source>
        <dbReference type="Proteomes" id="UP000011115"/>
    </source>
</evidence>
<dbReference type="SUPFAM" id="SSF53613">
    <property type="entry name" value="Ribokinase-like"/>
    <property type="match status" value="1"/>
</dbReference>
<reference evidence="3" key="1">
    <citation type="journal article" date="2011" name="Nature">
        <title>Genome sequence and analysis of the tuber crop potato.</title>
        <authorList>
            <consortium name="The Potato Genome Sequencing Consortium"/>
        </authorList>
    </citation>
    <scope>NUCLEOTIDE SEQUENCE [LARGE SCALE GENOMIC DNA]</scope>
    <source>
        <strain evidence="3">cv. DM1-3 516 R44</strain>
    </source>
</reference>
<keyword evidence="3" id="KW-1185">Reference proteome</keyword>
<dbReference type="InterPro" id="IPR013749">
    <property type="entry name" value="PM/HMP-P_kinase-1"/>
</dbReference>
<dbReference type="AlphaFoldDB" id="M1C724"/>
<dbReference type="PANTHER" id="PTHR20858">
    <property type="entry name" value="PHOSPHOMETHYLPYRIMIDINE KINASE"/>
    <property type="match status" value="1"/>
</dbReference>
<dbReference type="InterPro" id="IPR029056">
    <property type="entry name" value="Ribokinase-like"/>
</dbReference>
<dbReference type="Proteomes" id="UP000011115">
    <property type="component" value="Unassembled WGS sequence"/>
</dbReference>
<gene>
    <name evidence="2" type="primary">LOC102601050</name>
</gene>
<protein>
    <submittedName>
        <fullName evidence="2">Phosphomethylpyrimidine kinase</fullName>
    </submittedName>
</protein>
<dbReference type="OrthoDB" id="10028886at2759"/>
<sequence length="57" mass="5883">MTPNTHGTGCTLASTVAAELAKGSQMLSAVKVIDLLCKLDICDSIHCCKTDCTLAQG</sequence>
<organism evidence="2 3">
    <name type="scientific">Solanum tuberosum</name>
    <name type="common">Potato</name>
    <dbReference type="NCBI Taxonomy" id="4113"/>
    <lineage>
        <taxon>Eukaryota</taxon>
        <taxon>Viridiplantae</taxon>
        <taxon>Streptophyta</taxon>
        <taxon>Embryophyta</taxon>
        <taxon>Tracheophyta</taxon>
        <taxon>Spermatophyta</taxon>
        <taxon>Magnoliopsida</taxon>
        <taxon>eudicotyledons</taxon>
        <taxon>Gunneridae</taxon>
        <taxon>Pentapetalae</taxon>
        <taxon>asterids</taxon>
        <taxon>lamiids</taxon>
        <taxon>Solanales</taxon>
        <taxon>Solanaceae</taxon>
        <taxon>Solanoideae</taxon>
        <taxon>Solaneae</taxon>
        <taxon>Solanum</taxon>
    </lineage>
</organism>
<evidence type="ECO:0000259" key="1">
    <source>
        <dbReference type="Pfam" id="PF08543"/>
    </source>
</evidence>
<dbReference type="PANTHER" id="PTHR20858:SF17">
    <property type="entry name" value="HYDROXYMETHYLPYRIMIDINE_PHOSPHOMETHYLPYRIMIDINE KINASE THI20-RELATED"/>
    <property type="match status" value="1"/>
</dbReference>
<reference evidence="2" key="2">
    <citation type="submission" date="2015-06" db="UniProtKB">
        <authorList>
            <consortium name="EnsemblPlants"/>
        </authorList>
    </citation>
    <scope>IDENTIFICATION</scope>
    <source>
        <strain evidence="2">DM1-3 516 R44</strain>
    </source>
</reference>
<dbReference type="ExpressionAtlas" id="M1C724">
    <property type="expression patterns" value="baseline"/>
</dbReference>
<accession>M1C724</accession>
<proteinExistence type="predicted"/>
<dbReference type="Gramene" id="PGSC0003DMT400061100">
    <property type="protein sequence ID" value="PGSC0003DMT400061100"/>
    <property type="gene ID" value="PGSC0003DMG401023772"/>
</dbReference>
<dbReference type="HOGENOM" id="CLU_3000175_0_0_1"/>
<feature type="domain" description="Pyridoxamine kinase/Phosphomethylpyrimidine kinase" evidence="1">
    <location>
        <begin position="2"/>
        <end position="31"/>
    </location>
</feature>
<dbReference type="EnsemblPlants" id="PGSC0003DMT400061100">
    <property type="protein sequence ID" value="PGSC0003DMT400061100"/>
    <property type="gene ID" value="PGSC0003DMG401023772"/>
</dbReference>
<name>M1C724_SOLTU</name>
<dbReference type="Gene3D" id="3.40.1190.20">
    <property type="match status" value="1"/>
</dbReference>
<evidence type="ECO:0000313" key="2">
    <source>
        <dbReference type="EnsemblPlants" id="PGSC0003DMT400061100"/>
    </source>
</evidence>